<gene>
    <name evidence="3" type="ORF">H9630_02710</name>
</gene>
<feature type="chain" id="PRO_5045796707" evidence="2">
    <location>
        <begin position="23"/>
        <end position="214"/>
    </location>
</feature>
<comment type="caution">
    <text evidence="3">The sequence shown here is derived from an EMBL/GenBank/DDBJ whole genome shotgun (WGS) entry which is preliminary data.</text>
</comment>
<keyword evidence="4" id="KW-1185">Reference proteome</keyword>
<dbReference type="InterPro" id="IPR036785">
    <property type="entry name" value="YkyA-like_sf"/>
</dbReference>
<evidence type="ECO:0000313" key="4">
    <source>
        <dbReference type="Proteomes" id="UP000658980"/>
    </source>
</evidence>
<feature type="coiled-coil region" evidence="1">
    <location>
        <begin position="42"/>
        <end position="119"/>
    </location>
</feature>
<sequence>MRKLGVLCAFIILLLVAGCSGSGTREELDQVLNDTFDAEEEYRDVQDDLEKREKKEQQLFEEIMALTQEQQEDVEKQAQSAIDSADERLDFLQTEKESMQAAKENFTEIDGVIEDAEEAAVKTDLEALKAKMHERFAAHNEFTQAYEGLIGLQKELYEMLKDEENNLQMLQEKAGEVNKQNEQVQNAVTAFNDLTQQVNELKDATMEKLNENEE</sequence>
<dbReference type="InterPro" id="IPR019454">
    <property type="entry name" value="Lipoprot_YkyA-like"/>
</dbReference>
<feature type="coiled-coil region" evidence="1">
    <location>
        <begin position="153"/>
        <end position="214"/>
    </location>
</feature>
<feature type="signal peptide" evidence="2">
    <location>
        <begin position="1"/>
        <end position="22"/>
    </location>
</feature>
<dbReference type="RefSeq" id="WP_191713944.1">
    <property type="nucleotide sequence ID" value="NZ_JACSPU010000001.1"/>
</dbReference>
<keyword evidence="1" id="KW-0175">Coiled coil</keyword>
<proteinExistence type="predicted"/>
<protein>
    <submittedName>
        <fullName evidence="3">YkyA family protein</fullName>
    </submittedName>
</protein>
<dbReference type="Pfam" id="PF10368">
    <property type="entry name" value="YkyA"/>
    <property type="match status" value="1"/>
</dbReference>
<reference evidence="3 4" key="1">
    <citation type="submission" date="2020-08" db="EMBL/GenBank/DDBJ databases">
        <title>A Genomic Blueprint of the Chicken Gut Microbiome.</title>
        <authorList>
            <person name="Gilroy R."/>
            <person name="Ravi A."/>
            <person name="Getino M."/>
            <person name="Pursley I."/>
            <person name="Horton D.L."/>
            <person name="Alikhan N.-F."/>
            <person name="Baker D."/>
            <person name="Gharbi K."/>
            <person name="Hall N."/>
            <person name="Watson M."/>
            <person name="Adriaenssens E.M."/>
            <person name="Foster-Nyarko E."/>
            <person name="Jarju S."/>
            <person name="Secka A."/>
            <person name="Antonio M."/>
            <person name="Oren A."/>
            <person name="Chaudhuri R."/>
            <person name="La Ragione R.M."/>
            <person name="Hildebrand F."/>
            <person name="Pallen M.J."/>
        </authorList>
    </citation>
    <scope>NUCLEOTIDE SEQUENCE [LARGE SCALE GENOMIC DNA]</scope>
    <source>
        <strain evidence="3 4">Sa1BUA13</strain>
    </source>
</reference>
<keyword evidence="2" id="KW-0732">Signal</keyword>
<evidence type="ECO:0000256" key="2">
    <source>
        <dbReference type="SAM" id="SignalP"/>
    </source>
</evidence>
<dbReference type="Proteomes" id="UP000658980">
    <property type="component" value="Unassembled WGS sequence"/>
</dbReference>
<dbReference type="PROSITE" id="PS51257">
    <property type="entry name" value="PROKAR_LIPOPROTEIN"/>
    <property type="match status" value="1"/>
</dbReference>
<accession>A0ABR8W9L5</accession>
<dbReference type="Gene3D" id="1.20.120.570">
    <property type="entry name" value="YkyA-like"/>
    <property type="match status" value="1"/>
</dbReference>
<organism evidence="3 4">
    <name type="scientific">Planococcus wigleyi</name>
    <dbReference type="NCBI Taxonomy" id="2762216"/>
    <lineage>
        <taxon>Bacteria</taxon>
        <taxon>Bacillati</taxon>
        <taxon>Bacillota</taxon>
        <taxon>Bacilli</taxon>
        <taxon>Bacillales</taxon>
        <taxon>Caryophanaceae</taxon>
        <taxon>Planococcus</taxon>
    </lineage>
</organism>
<dbReference type="EMBL" id="JACSPU010000001">
    <property type="protein sequence ID" value="MBD8013715.1"/>
    <property type="molecule type" value="Genomic_DNA"/>
</dbReference>
<dbReference type="SUPFAM" id="SSF140423">
    <property type="entry name" value="MW0975(SA0943)-like"/>
    <property type="match status" value="1"/>
</dbReference>
<evidence type="ECO:0000256" key="1">
    <source>
        <dbReference type="SAM" id="Coils"/>
    </source>
</evidence>
<name>A0ABR8W9L5_9BACL</name>
<evidence type="ECO:0000313" key="3">
    <source>
        <dbReference type="EMBL" id="MBD8013715.1"/>
    </source>
</evidence>